<dbReference type="InterPro" id="IPR051344">
    <property type="entry name" value="Vgb"/>
</dbReference>
<proteinExistence type="predicted"/>
<evidence type="ECO:0000313" key="1">
    <source>
        <dbReference type="EMBL" id="QDL10905.1"/>
    </source>
</evidence>
<accession>A0A856MHQ5</accession>
<reference evidence="1 2" key="1">
    <citation type="submission" date="2018-06" db="EMBL/GenBank/DDBJ databases">
        <title>Comparative genomics of Brasilonema spp. strains.</title>
        <authorList>
            <person name="Alvarenga D.O."/>
            <person name="Fiore M.F."/>
            <person name="Varani A.M."/>
        </authorList>
    </citation>
    <scope>NUCLEOTIDE SEQUENCE [LARGE SCALE GENOMIC DNA]</scope>
    <source>
        <strain evidence="1 2">CENA114</strain>
    </source>
</reference>
<dbReference type="InterPro" id="IPR011042">
    <property type="entry name" value="6-blade_b-propeller_TolB-like"/>
</dbReference>
<sequence>MNNTFATFAASVVVSGLTAFGLGLSPASAVLLIGNTRGDNVIMYDEQNGNFLGEFVKATSGGLKDPDDLNFGPDGNFYVSSGTTPETSAILRYNGKTGEFIDVFASGNGLIRPYGAAFGPDGYLYVASFLSDEILRFNATTGVFVDKFSQGNGQPGGLNGPNDLLFGPDGSLYVTTQGSVAVDGVPTFPGLPSQVLRFDLATKTSTVFIEQPTPLPDSPQFVSLLGLTLGSKGDLFVSDFANGIRRYDFKTGQLLDVLSTNYTNTPSNNFIGNLTIDPNNILYTVGFDTTNNNFGAILRYDEVTGNPLPAPSQSGSVFVPTNSRLLRPVGITYASITVPEPASTVGLLSLGALYAVLLLKRKCSQVI</sequence>
<dbReference type="InterPro" id="IPR013424">
    <property type="entry name" value="Ice-binding_C"/>
</dbReference>
<dbReference type="RefSeq" id="WP_171977465.1">
    <property type="nucleotide sequence ID" value="NZ_CAWOXK010000001.1"/>
</dbReference>
<protein>
    <submittedName>
        <fullName evidence="1">PEP-CTERM sorting domain-containing protein</fullName>
    </submittedName>
</protein>
<dbReference type="AlphaFoldDB" id="A0A856MHQ5"/>
<dbReference type="PANTHER" id="PTHR40274">
    <property type="entry name" value="VIRGINIAMYCIN B LYASE"/>
    <property type="match status" value="1"/>
</dbReference>
<organism evidence="1 2">
    <name type="scientific">Brasilonema sennae CENA114</name>
    <dbReference type="NCBI Taxonomy" id="415709"/>
    <lineage>
        <taxon>Bacteria</taxon>
        <taxon>Bacillati</taxon>
        <taxon>Cyanobacteriota</taxon>
        <taxon>Cyanophyceae</taxon>
        <taxon>Nostocales</taxon>
        <taxon>Scytonemataceae</taxon>
        <taxon>Brasilonema</taxon>
        <taxon>Bromeliae group (in: Brasilonema)</taxon>
    </lineage>
</organism>
<evidence type="ECO:0000313" key="2">
    <source>
        <dbReference type="Proteomes" id="UP000503129"/>
    </source>
</evidence>
<dbReference type="SUPFAM" id="SSF63825">
    <property type="entry name" value="YWTD domain"/>
    <property type="match status" value="1"/>
</dbReference>
<keyword evidence="2" id="KW-1185">Reference proteome</keyword>
<dbReference type="Gene3D" id="2.120.10.30">
    <property type="entry name" value="TolB, C-terminal domain"/>
    <property type="match status" value="1"/>
</dbReference>
<dbReference type="SUPFAM" id="SSF69304">
    <property type="entry name" value="Tricorn protease N-terminal domain"/>
    <property type="match status" value="1"/>
</dbReference>
<dbReference type="PANTHER" id="PTHR40274:SF3">
    <property type="entry name" value="VIRGINIAMYCIN B LYASE"/>
    <property type="match status" value="1"/>
</dbReference>
<dbReference type="NCBIfam" id="TIGR02595">
    <property type="entry name" value="PEP_CTERM"/>
    <property type="match status" value="1"/>
</dbReference>
<dbReference type="KEGG" id="bsen:DP114_26050"/>
<dbReference type="EMBL" id="CP030118">
    <property type="protein sequence ID" value="QDL10905.1"/>
    <property type="molecule type" value="Genomic_DNA"/>
</dbReference>
<dbReference type="Proteomes" id="UP000503129">
    <property type="component" value="Chromosome"/>
</dbReference>
<gene>
    <name evidence="1" type="ORF">DP114_26050</name>
</gene>
<name>A0A856MHQ5_9CYAN</name>